<dbReference type="HOGENOM" id="CLU_1470880_0_0_1"/>
<evidence type="ECO:0000313" key="4">
    <source>
        <dbReference type="Proteomes" id="UP000011713"/>
    </source>
</evidence>
<dbReference type="VEuPathDB" id="FungiDB:HpaG810205"/>
<dbReference type="EMBL" id="AB922307">
    <property type="protein sequence ID" value="BAP68882.1"/>
    <property type="molecule type" value="mRNA"/>
</dbReference>
<dbReference type="EnsemblProtists" id="HpaT810205">
    <property type="protein sequence ID" value="HpaP810205"/>
    <property type="gene ID" value="HpaG810205"/>
</dbReference>
<feature type="chain" id="PRO_5009704542" evidence="1">
    <location>
        <begin position="17"/>
        <end position="184"/>
    </location>
</feature>
<dbReference type="AlphaFoldDB" id="M4BUL7"/>
<keyword evidence="1" id="KW-0732">Signal</keyword>
<reference evidence="3" key="3">
    <citation type="submission" date="2015-06" db="UniProtKB">
        <authorList>
            <consortium name="EnsemblProtists"/>
        </authorList>
    </citation>
    <scope>IDENTIFICATION</scope>
    <source>
        <strain evidence="3">Emoy2</strain>
    </source>
</reference>
<name>M4BUL7_HYAAE</name>
<accession>M4BUL7</accession>
<dbReference type="InParanoid" id="M4BUL7"/>
<protein>
    <submittedName>
        <fullName evidence="2">RxLR effector candidate protein</fullName>
    </submittedName>
</protein>
<keyword evidence="4" id="KW-1185">Reference proteome</keyword>
<feature type="signal peptide" evidence="1">
    <location>
        <begin position="1"/>
        <end position="16"/>
    </location>
</feature>
<sequence length="184" mass="21182">MIQYFLLLVLARVVSSDSGAFPAPAAEMLTTPHLNQAAQPEPNGKRVFRDVDVTDEVACEERFMLEFGALIKGGIARLISGLEKGSVKNSIWKEYITKLKRMLERWGVLKKKPVTYDERVDHAKKLVEKEKSNDEMAKEDVRPDDLKTALHQKYNVDPYHLGKSYYDVERMVDDYRKVLESHRV</sequence>
<reference evidence="2" key="2">
    <citation type="journal article" date="2014" name="PLoS Pathog.">
        <title>Expression profiling during arabidopsis/downy mildew interaction reveals a highly-expressed effector that attenuates responses to salicylic acid.</title>
        <authorList>
            <person name="Asai S."/>
            <person name="Rallapalli G."/>
            <person name="Piquerez S.J.M."/>
            <person name="Caillaud M.C."/>
            <person name="Furzer O.J."/>
            <person name="Ishaque N."/>
            <person name="Wirthmueller L."/>
            <person name="Fabro G."/>
            <person name="Shirasu K."/>
            <person name="Jones J.D.G."/>
        </authorList>
    </citation>
    <scope>NUCLEOTIDE SEQUENCE</scope>
    <source>
        <strain evidence="2">Emoy2</strain>
    </source>
</reference>
<evidence type="ECO:0000256" key="1">
    <source>
        <dbReference type="SAM" id="SignalP"/>
    </source>
</evidence>
<evidence type="ECO:0000313" key="3">
    <source>
        <dbReference type="EnsemblProtists" id="HpaP810205"/>
    </source>
</evidence>
<dbReference type="EMBL" id="JH597944">
    <property type="status" value="NOT_ANNOTATED_CDS"/>
    <property type="molecule type" value="Genomic_DNA"/>
</dbReference>
<organism evidence="3 4">
    <name type="scientific">Hyaloperonospora arabidopsidis (strain Emoy2)</name>
    <name type="common">Downy mildew agent</name>
    <name type="synonym">Peronospora arabidopsidis</name>
    <dbReference type="NCBI Taxonomy" id="559515"/>
    <lineage>
        <taxon>Eukaryota</taxon>
        <taxon>Sar</taxon>
        <taxon>Stramenopiles</taxon>
        <taxon>Oomycota</taxon>
        <taxon>Peronosporomycetes</taxon>
        <taxon>Peronosporales</taxon>
        <taxon>Peronosporaceae</taxon>
        <taxon>Hyaloperonospora</taxon>
    </lineage>
</organism>
<evidence type="ECO:0000313" key="2">
    <source>
        <dbReference type="EMBL" id="BAP68882.1"/>
    </source>
</evidence>
<proteinExistence type="evidence at transcript level"/>
<dbReference type="Proteomes" id="UP000011713">
    <property type="component" value="Unassembled WGS sequence"/>
</dbReference>
<reference evidence="4" key="1">
    <citation type="journal article" date="2010" name="Science">
        <title>Signatures of adaptation to obligate biotrophy in the Hyaloperonospora arabidopsidis genome.</title>
        <authorList>
            <person name="Baxter L."/>
            <person name="Tripathy S."/>
            <person name="Ishaque N."/>
            <person name="Boot N."/>
            <person name="Cabral A."/>
            <person name="Kemen E."/>
            <person name="Thines M."/>
            <person name="Ah-Fong A."/>
            <person name="Anderson R."/>
            <person name="Badejoko W."/>
            <person name="Bittner-Eddy P."/>
            <person name="Boore J.L."/>
            <person name="Chibucos M.C."/>
            <person name="Coates M."/>
            <person name="Dehal P."/>
            <person name="Delehaunty K."/>
            <person name="Dong S."/>
            <person name="Downton P."/>
            <person name="Dumas B."/>
            <person name="Fabro G."/>
            <person name="Fronick C."/>
            <person name="Fuerstenberg S.I."/>
            <person name="Fulton L."/>
            <person name="Gaulin E."/>
            <person name="Govers F."/>
            <person name="Hughes L."/>
            <person name="Humphray S."/>
            <person name="Jiang R.H."/>
            <person name="Judelson H."/>
            <person name="Kamoun S."/>
            <person name="Kyung K."/>
            <person name="Meijer H."/>
            <person name="Minx P."/>
            <person name="Morris P."/>
            <person name="Nelson J."/>
            <person name="Phuntumart V."/>
            <person name="Qutob D."/>
            <person name="Rehmany A."/>
            <person name="Rougon-Cardoso A."/>
            <person name="Ryden P."/>
            <person name="Torto-Alalibo T."/>
            <person name="Studholme D."/>
            <person name="Wang Y."/>
            <person name="Win J."/>
            <person name="Wood J."/>
            <person name="Clifton S.W."/>
            <person name="Rogers J."/>
            <person name="Van den Ackerveken G."/>
            <person name="Jones J.D."/>
            <person name="McDowell J.M."/>
            <person name="Beynon J."/>
            <person name="Tyler B.M."/>
        </authorList>
    </citation>
    <scope>NUCLEOTIDE SEQUENCE [LARGE SCALE GENOMIC DNA]</scope>
    <source>
        <strain evidence="4">Emoy2</strain>
    </source>
</reference>
<gene>
    <name evidence="2" type="primary">HaRxLL5</name>
</gene>